<comment type="caution">
    <text evidence="2">The sequence shown here is derived from an EMBL/GenBank/DDBJ whole genome shotgun (WGS) entry which is preliminary data.</text>
</comment>
<dbReference type="Proteomes" id="UP000266841">
    <property type="component" value="Unassembled WGS sequence"/>
</dbReference>
<proteinExistence type="predicted"/>
<dbReference type="AlphaFoldDB" id="K0S4F5"/>
<evidence type="ECO:0000313" key="2">
    <source>
        <dbReference type="EMBL" id="EJK60145.1"/>
    </source>
</evidence>
<dbReference type="eggNOG" id="ENOG502SXRA">
    <property type="taxonomic scope" value="Eukaryota"/>
</dbReference>
<accession>K0S4F5</accession>
<reference evidence="2 3" key="1">
    <citation type="journal article" date="2012" name="Genome Biol.">
        <title>Genome and low-iron response of an oceanic diatom adapted to chronic iron limitation.</title>
        <authorList>
            <person name="Lommer M."/>
            <person name="Specht M."/>
            <person name="Roy A.S."/>
            <person name="Kraemer L."/>
            <person name="Andreson R."/>
            <person name="Gutowska M.A."/>
            <person name="Wolf J."/>
            <person name="Bergner S.V."/>
            <person name="Schilhabel M.B."/>
            <person name="Klostermeier U.C."/>
            <person name="Beiko R.G."/>
            <person name="Rosenstiel P."/>
            <person name="Hippler M."/>
            <person name="Laroche J."/>
        </authorList>
    </citation>
    <scope>NUCLEOTIDE SEQUENCE [LARGE SCALE GENOMIC DNA]</scope>
    <source>
        <strain evidence="2 3">CCMP1005</strain>
    </source>
</reference>
<gene>
    <name evidence="2" type="ORF">THAOC_19554</name>
</gene>
<dbReference type="EMBL" id="AGNL01021460">
    <property type="protein sequence ID" value="EJK60145.1"/>
    <property type="molecule type" value="Genomic_DNA"/>
</dbReference>
<evidence type="ECO:0000313" key="3">
    <source>
        <dbReference type="Proteomes" id="UP000266841"/>
    </source>
</evidence>
<keyword evidence="3" id="KW-1185">Reference proteome</keyword>
<feature type="region of interest" description="Disordered" evidence="1">
    <location>
        <begin position="400"/>
        <end position="430"/>
    </location>
</feature>
<sequence length="430" mass="49293">MPKENGDSGLDAIIKKYALKRDQVSRQLRNWKDKVYLKTQETLVLDPGDVEGFIKDAMSVERVLDFVIELLGDIAAGREVTGSPDATVLQQSIKDHVSSAERVVVTKYLHDHPTHKCNALLVEYAEFLTKTAAEIFSKCAAELTSVELDFKRKNTVKRSSHIKQWLEEYTDINEKEAVLGKSDFGHLGIFLFNCIYFSWCRLLVADDVVEIEFPERDLVAPYSLEVVYYVAGWSLQRTSLALKAPEGERHKYYSFALKHSITQQKAKDDGLPSGLVERRQKKTLFFPSQQFFDFIRLKTRTKFSALFEDVSESTEEDRLAILDYILERYVHMRGFWFVKYMKNNTSKSLGETRADNVQTRTKVAAKHCTAKAVSIAVAKTKEERADEEKKQLFASAAENLIGLENDDVEDGDRHQDEEEYTYEESDDEQS</sequence>
<feature type="compositionally biased region" description="Acidic residues" evidence="1">
    <location>
        <begin position="417"/>
        <end position="430"/>
    </location>
</feature>
<name>K0S4F5_THAOC</name>
<organism evidence="2 3">
    <name type="scientific">Thalassiosira oceanica</name>
    <name type="common">Marine diatom</name>
    <dbReference type="NCBI Taxonomy" id="159749"/>
    <lineage>
        <taxon>Eukaryota</taxon>
        <taxon>Sar</taxon>
        <taxon>Stramenopiles</taxon>
        <taxon>Ochrophyta</taxon>
        <taxon>Bacillariophyta</taxon>
        <taxon>Coscinodiscophyceae</taxon>
        <taxon>Thalassiosirophycidae</taxon>
        <taxon>Thalassiosirales</taxon>
        <taxon>Thalassiosiraceae</taxon>
        <taxon>Thalassiosira</taxon>
    </lineage>
</organism>
<protein>
    <submittedName>
        <fullName evidence="2">Uncharacterized protein</fullName>
    </submittedName>
</protein>
<evidence type="ECO:0000256" key="1">
    <source>
        <dbReference type="SAM" id="MobiDB-lite"/>
    </source>
</evidence>